<name>A0A1Y4QEW0_9FIRM</name>
<sequence>MKFLRKHRFNILIIFLVLVFVVVSFYMLWVHVPYSRHKNELIEVEQEIMAENGYDSSDYFNRYDGEKSYYIIHGKKEDKEQYAVFNEKKKFIKSYSGDVVDRQVCIDAFEERYKHTPDDIEIGYENEIFVYCLLYRGENSLIYTFYGIDDGEFIKAYRIDNSR</sequence>
<keyword evidence="1" id="KW-1133">Transmembrane helix</keyword>
<dbReference type="EMBL" id="NFLB01000017">
    <property type="protein sequence ID" value="OUQ03786.1"/>
    <property type="molecule type" value="Genomic_DNA"/>
</dbReference>
<feature type="transmembrane region" description="Helical" evidence="1">
    <location>
        <begin position="12"/>
        <end position="32"/>
    </location>
</feature>
<keyword evidence="1" id="KW-0472">Membrane</keyword>
<gene>
    <name evidence="2" type="ORF">B5E91_12305</name>
</gene>
<dbReference type="InterPro" id="IPR046350">
    <property type="entry name" value="Cystatin_sf"/>
</dbReference>
<reference evidence="3" key="1">
    <citation type="submission" date="2017-04" db="EMBL/GenBank/DDBJ databases">
        <title>Function of individual gut microbiota members based on whole genome sequencing of pure cultures obtained from chicken caecum.</title>
        <authorList>
            <person name="Medvecky M."/>
            <person name="Cejkova D."/>
            <person name="Polansky O."/>
            <person name="Karasova D."/>
            <person name="Kubasova T."/>
            <person name="Cizek A."/>
            <person name="Rychlik I."/>
        </authorList>
    </citation>
    <scope>NUCLEOTIDE SEQUENCE [LARGE SCALE GENOMIC DNA]</scope>
    <source>
        <strain evidence="3">An149</strain>
    </source>
</reference>
<keyword evidence="1" id="KW-0812">Transmembrane</keyword>
<protein>
    <recommendedName>
        <fullName evidence="4">DUF5590 domain-containing protein</fullName>
    </recommendedName>
</protein>
<dbReference type="Gene3D" id="3.10.450.40">
    <property type="match status" value="1"/>
</dbReference>
<dbReference type="SUPFAM" id="SSF54403">
    <property type="entry name" value="Cystatin/monellin"/>
    <property type="match status" value="1"/>
</dbReference>
<proteinExistence type="predicted"/>
<dbReference type="AlphaFoldDB" id="A0A1Y4QEW0"/>
<dbReference type="Proteomes" id="UP000196258">
    <property type="component" value="Unassembled WGS sequence"/>
</dbReference>
<accession>A0A1Y4QEW0</accession>
<evidence type="ECO:0008006" key="4">
    <source>
        <dbReference type="Google" id="ProtNLM"/>
    </source>
</evidence>
<evidence type="ECO:0000313" key="3">
    <source>
        <dbReference type="Proteomes" id="UP000196258"/>
    </source>
</evidence>
<evidence type="ECO:0000256" key="1">
    <source>
        <dbReference type="SAM" id="Phobius"/>
    </source>
</evidence>
<evidence type="ECO:0000313" key="2">
    <source>
        <dbReference type="EMBL" id="OUQ03786.1"/>
    </source>
</evidence>
<organism evidence="2 3">
    <name type="scientific">Thomasclavelia spiroformis</name>
    <dbReference type="NCBI Taxonomy" id="29348"/>
    <lineage>
        <taxon>Bacteria</taxon>
        <taxon>Bacillati</taxon>
        <taxon>Bacillota</taxon>
        <taxon>Erysipelotrichia</taxon>
        <taxon>Erysipelotrichales</taxon>
        <taxon>Coprobacillaceae</taxon>
        <taxon>Thomasclavelia</taxon>
    </lineage>
</organism>
<comment type="caution">
    <text evidence="2">The sequence shown here is derived from an EMBL/GenBank/DDBJ whole genome shotgun (WGS) entry which is preliminary data.</text>
</comment>